<dbReference type="SUPFAM" id="SSF56349">
    <property type="entry name" value="DNA breaking-rejoining enzymes"/>
    <property type="match status" value="1"/>
</dbReference>
<keyword evidence="1" id="KW-0233">DNA recombination</keyword>
<gene>
    <name evidence="2" type="ORF">K234311028_21490</name>
</gene>
<dbReference type="AlphaFoldDB" id="A0ABC8EF81"/>
<dbReference type="InterPro" id="IPR011010">
    <property type="entry name" value="DNA_brk_join_enz"/>
</dbReference>
<proteinExistence type="predicted"/>
<organism evidence="2 3">
    <name type="scientific">Clostridium tetani</name>
    <dbReference type="NCBI Taxonomy" id="1513"/>
    <lineage>
        <taxon>Bacteria</taxon>
        <taxon>Bacillati</taxon>
        <taxon>Bacillota</taxon>
        <taxon>Clostridia</taxon>
        <taxon>Eubacteriales</taxon>
        <taxon>Clostridiaceae</taxon>
        <taxon>Clostridium</taxon>
    </lineage>
</organism>
<dbReference type="Gene3D" id="1.10.443.10">
    <property type="entry name" value="Intergrase catalytic core"/>
    <property type="match status" value="1"/>
</dbReference>
<evidence type="ECO:0000313" key="3">
    <source>
        <dbReference type="Proteomes" id="UP001321763"/>
    </source>
</evidence>
<accession>A0ABC8EF81</accession>
<sequence>MKKYKNIVNINNRIFNFKNTDSVSICLNALFKKEGYNITIHELRYTYTTKLISHELDLKTAAGLLGHTVEQTILMKIIYGGRYGRKNKKYTNYQRRNTTKS</sequence>
<dbReference type="Proteomes" id="UP001321763">
    <property type="component" value="Chromosome"/>
</dbReference>
<dbReference type="RefSeq" id="WP_317724479.1">
    <property type="nucleotide sequence ID" value="NZ_AP026818.1"/>
</dbReference>
<evidence type="ECO:0000313" key="2">
    <source>
        <dbReference type="EMBL" id="BDR81903.1"/>
    </source>
</evidence>
<dbReference type="InterPro" id="IPR013762">
    <property type="entry name" value="Integrase-like_cat_sf"/>
</dbReference>
<dbReference type="GO" id="GO:0006310">
    <property type="term" value="P:DNA recombination"/>
    <property type="evidence" value="ECO:0007669"/>
    <property type="project" value="UniProtKB-KW"/>
</dbReference>
<evidence type="ECO:0008006" key="4">
    <source>
        <dbReference type="Google" id="ProtNLM"/>
    </source>
</evidence>
<evidence type="ECO:0000256" key="1">
    <source>
        <dbReference type="ARBA" id="ARBA00023172"/>
    </source>
</evidence>
<protein>
    <recommendedName>
        <fullName evidence="4">Tyr recombinase domain-containing protein</fullName>
    </recommendedName>
</protein>
<dbReference type="EMBL" id="AP026818">
    <property type="protein sequence ID" value="BDR81903.1"/>
    <property type="molecule type" value="Genomic_DNA"/>
</dbReference>
<reference evidence="2 3" key="1">
    <citation type="submission" date="2022-09" db="EMBL/GenBank/DDBJ databases">
        <title>complete genome sequences of Clostridium tetani str. KHSU-234311-028 isolated from soil.</title>
        <authorList>
            <person name="Sekizuka T."/>
            <person name="Shitada C."/>
            <person name="Takahashi M."/>
            <person name="Kuroda M."/>
        </authorList>
    </citation>
    <scope>NUCLEOTIDE SEQUENCE [LARGE SCALE GENOMIC DNA]</scope>
    <source>
        <strain evidence="2 3">KHSU-234311-028</strain>
    </source>
</reference>
<name>A0ABC8EF81_CLOTA</name>